<evidence type="ECO:0000313" key="1">
    <source>
        <dbReference type="EMBL" id="PHG75535.1"/>
    </source>
</evidence>
<reference evidence="1 2" key="1">
    <citation type="submission" date="2017-09" db="EMBL/GenBank/DDBJ databases">
        <title>Large-scale bioinformatics analysis of Bacillus genomes uncovers conserved roles of natural products in bacterial physiology.</title>
        <authorList>
            <consortium name="Agbiome Team Llc"/>
            <person name="Bleich R.M."/>
            <person name="Grubbs K.J."/>
            <person name="Santa Maria K.C."/>
            <person name="Allen S.E."/>
            <person name="Farag S."/>
            <person name="Shank E.A."/>
            <person name="Bowers A."/>
        </authorList>
    </citation>
    <scope>NUCLEOTIDE SEQUENCE [LARGE SCALE GENOMIC DNA]</scope>
    <source>
        <strain evidence="1 2">AFS029792</strain>
    </source>
</reference>
<comment type="caution">
    <text evidence="1">The sequence shown here is derived from an EMBL/GenBank/DDBJ whole genome shotgun (WGS) entry which is preliminary data.</text>
</comment>
<gene>
    <name evidence="1" type="ORF">COI69_28020</name>
</gene>
<proteinExistence type="predicted"/>
<dbReference type="EMBL" id="NUUR01000112">
    <property type="protein sequence ID" value="PHG75535.1"/>
    <property type="molecule type" value="Genomic_DNA"/>
</dbReference>
<protein>
    <submittedName>
        <fullName evidence="1">Uncharacterized protein</fullName>
    </submittedName>
</protein>
<dbReference type="AlphaFoldDB" id="A0A9X7E1U6"/>
<sequence>MELFRDKLMLGAIPISQIDKNGFPLCQFDEVRYKEKQYIIIWHPLYNEFVASHYTGEFIRFSVLDKVEYIRNLKKSYSIERNI</sequence>
<evidence type="ECO:0000313" key="2">
    <source>
        <dbReference type="Proteomes" id="UP000225135"/>
    </source>
</evidence>
<name>A0A9X7E1U6_BACCE</name>
<accession>A0A9X7E1U6</accession>
<dbReference type="Proteomes" id="UP000225135">
    <property type="component" value="Unassembled WGS sequence"/>
</dbReference>
<dbReference type="RefSeq" id="WP_016084039.1">
    <property type="nucleotide sequence ID" value="NZ_NUQH01000005.1"/>
</dbReference>
<organism evidence="1 2">
    <name type="scientific">Bacillus cereus</name>
    <dbReference type="NCBI Taxonomy" id="1396"/>
    <lineage>
        <taxon>Bacteria</taxon>
        <taxon>Bacillati</taxon>
        <taxon>Bacillota</taxon>
        <taxon>Bacilli</taxon>
        <taxon>Bacillales</taxon>
        <taxon>Bacillaceae</taxon>
        <taxon>Bacillus</taxon>
        <taxon>Bacillus cereus group</taxon>
    </lineage>
</organism>